<gene>
    <name evidence="1" type="ORF">WM40_10005</name>
</gene>
<evidence type="ECO:0000313" key="1">
    <source>
        <dbReference type="EMBL" id="KKB63661.1"/>
    </source>
</evidence>
<keyword evidence="2" id="KW-1185">Reference proteome</keyword>
<dbReference type="Pfam" id="PF25860">
    <property type="entry name" value="CPPA"/>
    <property type="match status" value="1"/>
</dbReference>
<accession>A0A0F5K0M4</accession>
<sequence length="92" mass="10374">MEHLIRVINERDRQLLKWLLEQVGAPRLTAAAHRLSSENHPKPYVSAVCRYLGLKPPSPRALPRDHARFSVADHYLAVMRESLGGTTPGKPQ</sequence>
<dbReference type="OrthoDB" id="8965940at2"/>
<protein>
    <submittedName>
        <fullName evidence="1">Uncharacterized protein</fullName>
    </submittedName>
</protein>
<comment type="caution">
    <text evidence="1">The sequence shown here is derived from an EMBL/GenBank/DDBJ whole genome shotgun (WGS) entry which is preliminary data.</text>
</comment>
<dbReference type="RefSeq" id="WP_024903923.1">
    <property type="nucleotide sequence ID" value="NZ_CADFGU010000011.1"/>
</dbReference>
<reference evidence="1 2" key="1">
    <citation type="submission" date="2015-03" db="EMBL/GenBank/DDBJ databases">
        <title>Draft Genome Sequence of Burkholderia andropogonis type strain ICMP2807, isolated from Sorghum bicolor.</title>
        <authorList>
            <person name="Lopes-Santos L."/>
            <person name="Castro D.B."/>
            <person name="Ottoboni L.M."/>
            <person name="Park D."/>
            <person name="Weirc B.S."/>
            <person name="Destefano S.A."/>
        </authorList>
    </citation>
    <scope>NUCLEOTIDE SEQUENCE [LARGE SCALE GENOMIC DNA]</scope>
    <source>
        <strain evidence="1 2">ICMP2807</strain>
    </source>
</reference>
<proteinExistence type="predicted"/>
<dbReference type="InterPro" id="IPR058891">
    <property type="entry name" value="CPPA"/>
</dbReference>
<organism evidence="1 2">
    <name type="scientific">Robbsia andropogonis</name>
    <dbReference type="NCBI Taxonomy" id="28092"/>
    <lineage>
        <taxon>Bacteria</taxon>
        <taxon>Pseudomonadati</taxon>
        <taxon>Pseudomonadota</taxon>
        <taxon>Betaproteobacteria</taxon>
        <taxon>Burkholderiales</taxon>
        <taxon>Burkholderiaceae</taxon>
        <taxon>Robbsia</taxon>
    </lineage>
</organism>
<dbReference type="EMBL" id="LAQU01000008">
    <property type="protein sequence ID" value="KKB63661.1"/>
    <property type="molecule type" value="Genomic_DNA"/>
</dbReference>
<evidence type="ECO:0000313" key="2">
    <source>
        <dbReference type="Proteomes" id="UP000033618"/>
    </source>
</evidence>
<dbReference type="AlphaFoldDB" id="A0A0F5K0M4"/>
<dbReference type="PATRIC" id="fig|28092.6.peg.2365"/>
<name>A0A0F5K0M4_9BURK</name>
<dbReference type="Proteomes" id="UP000033618">
    <property type="component" value="Unassembled WGS sequence"/>
</dbReference>